<gene>
    <name evidence="2" type="ORF">PSA01_68520</name>
</gene>
<dbReference type="Gene3D" id="3.30.420.10">
    <property type="entry name" value="Ribonuclease H-like superfamily/Ribonuclease H"/>
    <property type="match status" value="1"/>
</dbReference>
<dbReference type="InterPro" id="IPR009057">
    <property type="entry name" value="Homeodomain-like_sf"/>
</dbReference>
<dbReference type="InterPro" id="IPR012337">
    <property type="entry name" value="RNaseH-like_sf"/>
</dbReference>
<dbReference type="NCBIfam" id="NF033545">
    <property type="entry name" value="transpos_IS630"/>
    <property type="match status" value="1"/>
</dbReference>
<sequence length="367" mass="41857">MARQPEVFVRELDPADAERLVKITRTARDRVRLRRAGIVLASVQGRSATEAAAMFAATAQYAREVIHAFNEKGFAGLDPKWSGGRPRRFGPDARELICRVARTPPQDLKLPFTTWSLTKLVAHLRERHRIVGSTETVRQVLRDAGVRWQATKTWKTSRDPEFTVKMNRILELYDQAAAGQIPDGGRVICVDEFGPLNLQPRPGRGWFPSGRPARLRATYNRVGGVRHVFGALDLASGQMFYRFRDPKRWQEFLAFLKQLRARFPTGRLHVVCDNFSPHRKAQVADWCAGHDVELVFTPTNASWLNWIECEFTALRYFTLDGSDYPSHTAQEASIAGYIRWANRHATPKRHFAPESKIRRPDYLPNVA</sequence>
<name>A0ABQ0SA98_9PSEU</name>
<accession>A0ABQ0SA98</accession>
<evidence type="ECO:0000259" key="1">
    <source>
        <dbReference type="Pfam" id="PF13358"/>
    </source>
</evidence>
<dbReference type="EMBL" id="BJNH01000205">
    <property type="protein sequence ID" value="GEC29823.1"/>
    <property type="molecule type" value="Genomic_DNA"/>
</dbReference>
<dbReference type="SUPFAM" id="SSF46689">
    <property type="entry name" value="Homeodomain-like"/>
    <property type="match status" value="1"/>
</dbReference>
<evidence type="ECO:0000313" key="2">
    <source>
        <dbReference type="EMBL" id="GEC29823.1"/>
    </source>
</evidence>
<comment type="caution">
    <text evidence="2">The sequence shown here is derived from an EMBL/GenBank/DDBJ whole genome shotgun (WGS) entry which is preliminary data.</text>
</comment>
<reference evidence="2 3" key="1">
    <citation type="submission" date="2019-06" db="EMBL/GenBank/DDBJ databases">
        <title>Whole genome shotgun sequence of Pseudonocardia saturnea NBRC 14499.</title>
        <authorList>
            <person name="Hosoyama A."/>
            <person name="Uohara A."/>
            <person name="Ohji S."/>
            <person name="Ichikawa N."/>
        </authorList>
    </citation>
    <scope>NUCLEOTIDE SEQUENCE [LARGE SCALE GENOMIC DNA]</scope>
    <source>
        <strain evidence="2 3">NBRC 14499</strain>
    </source>
</reference>
<dbReference type="InterPro" id="IPR047655">
    <property type="entry name" value="Transpos_IS630-like"/>
</dbReference>
<dbReference type="Pfam" id="PF13358">
    <property type="entry name" value="DDE_3"/>
    <property type="match status" value="1"/>
</dbReference>
<dbReference type="Pfam" id="PF13565">
    <property type="entry name" value="HTH_32"/>
    <property type="match status" value="1"/>
</dbReference>
<dbReference type="InterPro" id="IPR038717">
    <property type="entry name" value="Tc1-like_DDE_dom"/>
</dbReference>
<dbReference type="Proteomes" id="UP000320693">
    <property type="component" value="Unassembled WGS sequence"/>
</dbReference>
<dbReference type="RefSeq" id="WP_125911472.1">
    <property type="nucleotide sequence ID" value="NZ_BJNH01000205.1"/>
</dbReference>
<proteinExistence type="predicted"/>
<evidence type="ECO:0000313" key="3">
    <source>
        <dbReference type="Proteomes" id="UP000320693"/>
    </source>
</evidence>
<dbReference type="SUPFAM" id="SSF53098">
    <property type="entry name" value="Ribonuclease H-like"/>
    <property type="match status" value="1"/>
</dbReference>
<organism evidence="2 3">
    <name type="scientific">Pseudonocardia saturnea</name>
    <dbReference type="NCBI Taxonomy" id="33909"/>
    <lineage>
        <taxon>Bacteria</taxon>
        <taxon>Bacillati</taxon>
        <taxon>Actinomycetota</taxon>
        <taxon>Actinomycetes</taxon>
        <taxon>Pseudonocardiales</taxon>
        <taxon>Pseudonocardiaceae</taxon>
        <taxon>Pseudonocardia</taxon>
    </lineage>
</organism>
<protein>
    <submittedName>
        <fullName evidence="2">IS630 family transposase</fullName>
    </submittedName>
</protein>
<keyword evidence="3" id="KW-1185">Reference proteome</keyword>
<dbReference type="InterPro" id="IPR036397">
    <property type="entry name" value="RNaseH_sf"/>
</dbReference>
<feature type="domain" description="Tc1-like transposase DDE" evidence="1">
    <location>
        <begin position="186"/>
        <end position="316"/>
    </location>
</feature>